<dbReference type="EMBL" id="PCXQ01000007">
    <property type="protein sequence ID" value="PJE50373.1"/>
    <property type="molecule type" value="Genomic_DNA"/>
</dbReference>
<evidence type="ECO:0000256" key="1">
    <source>
        <dbReference type="SAM" id="SignalP"/>
    </source>
</evidence>
<dbReference type="Gene3D" id="3.20.20.80">
    <property type="entry name" value="Glycosidases"/>
    <property type="match status" value="1"/>
</dbReference>
<organism evidence="2 3">
    <name type="scientific">Candidatus Yanofskybacteria bacterium CG10_big_fil_rev_8_21_14_0_10_36_16</name>
    <dbReference type="NCBI Taxonomy" id="1975096"/>
    <lineage>
        <taxon>Bacteria</taxon>
        <taxon>Candidatus Yanofskyibacteriota</taxon>
    </lineage>
</organism>
<dbReference type="InterPro" id="IPR017853">
    <property type="entry name" value="GH"/>
</dbReference>
<feature type="signal peptide" evidence="1">
    <location>
        <begin position="1"/>
        <end position="23"/>
    </location>
</feature>
<evidence type="ECO:0000313" key="3">
    <source>
        <dbReference type="Proteomes" id="UP000228496"/>
    </source>
</evidence>
<gene>
    <name evidence="2" type="ORF">COV29_04335</name>
</gene>
<sequence>MLKSKNLYLVSCFLFIWVSSVLGQNGTCSLPEIKDSNSLRILLPRDWKGINYYPENHHFYHMLNDWWTVDEKTNLPVHQVVDNDMALMRKNGFNFLHLYIWDNVWFRELNDWPGIGFNPIGQNPCLSNNDQFLALDDFITKARRHNLYVGISFVTKPVIDKLNSGITAEEAAKLGKNYYDWTSVFINSLAPRHRNILLWGFIYGFGPSPDAGVENPWNVFYKNAYEPFYQLAKDTALYPGLGLVGVNLTMPSRQTEDGSFVWDTKHAQKQAGIITEMNLPDPDIYMLQLYNANSLDLTKALKELSESKLDEKSKTIPYEKIFAIEFGSSSSFADPPYGNNMEGFGDALSPSFDAEGHAQSISNTLCALESVGINKLGYWTLYDAWNFWQKPPFNFDINTFNLAWNGYWGLLPHTPSTQNQSPPKPAFKTLSSFYKTKSLHCEVPPEPIVKLQLHKQTVLLDDIQKVTLAWTAAEARNLVLKNGNKEIPLHGTAGRIELEISLKSGEERIITLVANNFNNNETIVSKTSVTIKYKQTETPMRSRSNQR</sequence>
<dbReference type="AlphaFoldDB" id="A0A2J0Q6E8"/>
<accession>A0A2J0Q6E8</accession>
<dbReference type="Proteomes" id="UP000228496">
    <property type="component" value="Unassembled WGS sequence"/>
</dbReference>
<name>A0A2J0Q6E8_9BACT</name>
<dbReference type="SUPFAM" id="SSF51445">
    <property type="entry name" value="(Trans)glycosidases"/>
    <property type="match status" value="1"/>
</dbReference>
<evidence type="ECO:0008006" key="4">
    <source>
        <dbReference type="Google" id="ProtNLM"/>
    </source>
</evidence>
<comment type="caution">
    <text evidence="2">The sequence shown here is derived from an EMBL/GenBank/DDBJ whole genome shotgun (WGS) entry which is preliminary data.</text>
</comment>
<keyword evidence="1" id="KW-0732">Signal</keyword>
<proteinExistence type="predicted"/>
<feature type="chain" id="PRO_5014379819" description="Glycoside hydrolase family 5 domain-containing protein" evidence="1">
    <location>
        <begin position="24"/>
        <end position="547"/>
    </location>
</feature>
<reference evidence="2 3" key="1">
    <citation type="submission" date="2017-09" db="EMBL/GenBank/DDBJ databases">
        <title>Depth-based differentiation of microbial function through sediment-hosted aquifers and enrichment of novel symbionts in the deep terrestrial subsurface.</title>
        <authorList>
            <person name="Probst A.J."/>
            <person name="Ladd B."/>
            <person name="Jarett J.K."/>
            <person name="Geller-Mcgrath D.E."/>
            <person name="Sieber C.M."/>
            <person name="Emerson J.B."/>
            <person name="Anantharaman K."/>
            <person name="Thomas B.C."/>
            <person name="Malmstrom R."/>
            <person name="Stieglmeier M."/>
            <person name="Klingl A."/>
            <person name="Woyke T."/>
            <person name="Ryan C.M."/>
            <person name="Banfield J.F."/>
        </authorList>
    </citation>
    <scope>NUCLEOTIDE SEQUENCE [LARGE SCALE GENOMIC DNA]</scope>
    <source>
        <strain evidence="2">CG10_big_fil_rev_8_21_14_0_10_36_16</strain>
    </source>
</reference>
<protein>
    <recommendedName>
        <fullName evidence="4">Glycoside hydrolase family 5 domain-containing protein</fullName>
    </recommendedName>
</protein>
<evidence type="ECO:0000313" key="2">
    <source>
        <dbReference type="EMBL" id="PJE50373.1"/>
    </source>
</evidence>